<name>A0A5J6MEC1_9PROT</name>
<keyword evidence="5" id="KW-0732">Signal</keyword>
<evidence type="ECO:0000313" key="7">
    <source>
        <dbReference type="EMBL" id="QEX15709.1"/>
    </source>
</evidence>
<dbReference type="PANTHER" id="PTHR35008:SF8">
    <property type="entry name" value="ALCOHOL DEHYDROGENASE CYTOCHROME C SUBUNIT"/>
    <property type="match status" value="1"/>
</dbReference>
<reference evidence="7 8" key="1">
    <citation type="submission" date="2019-08" db="EMBL/GenBank/DDBJ databases">
        <title>Hyperibacter terrae gen. nov., sp. nov. and Hyperibacter viscosus sp. nov., two new members in the family Rhodospirillaceae isolated from the rhizosphere of Hypericum perforatum.</title>
        <authorList>
            <person name="Noviana Z."/>
        </authorList>
    </citation>
    <scope>NUCLEOTIDE SEQUENCE [LARGE SCALE GENOMIC DNA]</scope>
    <source>
        <strain evidence="7 8">R5913</strain>
    </source>
</reference>
<proteinExistence type="predicted"/>
<dbReference type="RefSeq" id="WP_151176138.1">
    <property type="nucleotide sequence ID" value="NZ_CP042906.1"/>
</dbReference>
<gene>
    <name evidence="7" type="ORF">FRZ44_09960</name>
</gene>
<sequence>MTKTPSLARGAVFGALIVTLAGFGAAPALAEGTNERGRYLATIMDCGGCHTPGAMTGQPDMAHALGGSDIGFEIPGMGIFYPPNLTSDKETGLGNWSAAEIVAAVRTGVRPDGRELAPVMPWHSYGALTDADAKALAAFIKSLPAFSHKVPGPFGPGQTPTAPYFTVAVPK</sequence>
<dbReference type="OrthoDB" id="9811281at2"/>
<keyword evidence="2 4" id="KW-0479">Metal-binding</keyword>
<feature type="domain" description="Cytochrome c" evidence="6">
    <location>
        <begin position="32"/>
        <end position="144"/>
    </location>
</feature>
<dbReference type="InterPro" id="IPR036909">
    <property type="entry name" value="Cyt_c-like_dom_sf"/>
</dbReference>
<dbReference type="Proteomes" id="UP000326202">
    <property type="component" value="Chromosome"/>
</dbReference>
<feature type="chain" id="PRO_5023876697" evidence="5">
    <location>
        <begin position="31"/>
        <end position="171"/>
    </location>
</feature>
<evidence type="ECO:0000256" key="2">
    <source>
        <dbReference type="ARBA" id="ARBA00022723"/>
    </source>
</evidence>
<dbReference type="InterPro" id="IPR009056">
    <property type="entry name" value="Cyt_c-like_dom"/>
</dbReference>
<keyword evidence="3 4" id="KW-0408">Iron</keyword>
<accession>A0A5J6MEC1</accession>
<evidence type="ECO:0000259" key="6">
    <source>
        <dbReference type="PROSITE" id="PS51007"/>
    </source>
</evidence>
<dbReference type="AlphaFoldDB" id="A0A5J6MEC1"/>
<dbReference type="PROSITE" id="PS51007">
    <property type="entry name" value="CYTC"/>
    <property type="match status" value="1"/>
</dbReference>
<evidence type="ECO:0000256" key="4">
    <source>
        <dbReference type="PROSITE-ProRule" id="PRU00433"/>
    </source>
</evidence>
<protein>
    <submittedName>
        <fullName evidence="7">Cytochrome c</fullName>
    </submittedName>
</protein>
<evidence type="ECO:0000256" key="3">
    <source>
        <dbReference type="ARBA" id="ARBA00023004"/>
    </source>
</evidence>
<dbReference type="Gene3D" id="1.10.760.10">
    <property type="entry name" value="Cytochrome c-like domain"/>
    <property type="match status" value="1"/>
</dbReference>
<dbReference type="EMBL" id="CP042906">
    <property type="protein sequence ID" value="QEX15709.1"/>
    <property type="molecule type" value="Genomic_DNA"/>
</dbReference>
<organism evidence="7 8">
    <name type="scientific">Hypericibacter terrae</name>
    <dbReference type="NCBI Taxonomy" id="2602015"/>
    <lineage>
        <taxon>Bacteria</taxon>
        <taxon>Pseudomonadati</taxon>
        <taxon>Pseudomonadota</taxon>
        <taxon>Alphaproteobacteria</taxon>
        <taxon>Rhodospirillales</taxon>
        <taxon>Dongiaceae</taxon>
        <taxon>Hypericibacter</taxon>
    </lineage>
</organism>
<keyword evidence="1 4" id="KW-0349">Heme</keyword>
<feature type="signal peptide" evidence="5">
    <location>
        <begin position="1"/>
        <end position="30"/>
    </location>
</feature>
<dbReference type="PANTHER" id="PTHR35008">
    <property type="entry name" value="BLL4482 PROTEIN-RELATED"/>
    <property type="match status" value="1"/>
</dbReference>
<dbReference type="KEGG" id="htq:FRZ44_09960"/>
<dbReference type="GO" id="GO:0009055">
    <property type="term" value="F:electron transfer activity"/>
    <property type="evidence" value="ECO:0007669"/>
    <property type="project" value="InterPro"/>
</dbReference>
<dbReference type="GO" id="GO:0020037">
    <property type="term" value="F:heme binding"/>
    <property type="evidence" value="ECO:0007669"/>
    <property type="project" value="InterPro"/>
</dbReference>
<dbReference type="GO" id="GO:0046872">
    <property type="term" value="F:metal ion binding"/>
    <property type="evidence" value="ECO:0007669"/>
    <property type="project" value="UniProtKB-KW"/>
</dbReference>
<evidence type="ECO:0000256" key="1">
    <source>
        <dbReference type="ARBA" id="ARBA00022617"/>
    </source>
</evidence>
<dbReference type="Pfam" id="PF00034">
    <property type="entry name" value="Cytochrom_C"/>
    <property type="match status" value="1"/>
</dbReference>
<evidence type="ECO:0000256" key="5">
    <source>
        <dbReference type="SAM" id="SignalP"/>
    </source>
</evidence>
<evidence type="ECO:0000313" key="8">
    <source>
        <dbReference type="Proteomes" id="UP000326202"/>
    </source>
</evidence>
<dbReference type="InterPro" id="IPR051459">
    <property type="entry name" value="Cytochrome_c-type_DH"/>
</dbReference>
<keyword evidence="8" id="KW-1185">Reference proteome</keyword>
<dbReference type="SUPFAM" id="SSF46626">
    <property type="entry name" value="Cytochrome c"/>
    <property type="match status" value="1"/>
</dbReference>